<evidence type="ECO:0000256" key="3">
    <source>
        <dbReference type="SAM" id="MobiDB-lite"/>
    </source>
</evidence>
<dbReference type="InterPro" id="IPR036105">
    <property type="entry name" value="DiNase_FeMo-co_biosyn_sf"/>
</dbReference>
<comment type="similarity">
    <text evidence="1">Belongs to the NifX/NifY family.</text>
</comment>
<dbReference type="PANTHER" id="PTHR33937">
    <property type="entry name" value="IRON-MOLYBDENUM PROTEIN-RELATED-RELATED"/>
    <property type="match status" value="1"/>
</dbReference>
<dbReference type="EMBL" id="JABCSC020000001">
    <property type="protein sequence ID" value="NSL54693.1"/>
    <property type="molecule type" value="Genomic_DNA"/>
</dbReference>
<feature type="domain" description="Dinitrogenase iron-molybdenum cofactor biosynthesis" evidence="4">
    <location>
        <begin position="52"/>
        <end position="141"/>
    </location>
</feature>
<evidence type="ECO:0000259" key="4">
    <source>
        <dbReference type="Pfam" id="PF02579"/>
    </source>
</evidence>
<keyword evidence="6" id="KW-1185">Reference proteome</keyword>
<dbReference type="InterPro" id="IPR003731">
    <property type="entry name" value="Di-Nase_FeMo-co_biosynth"/>
</dbReference>
<dbReference type="SUPFAM" id="SSF53146">
    <property type="entry name" value="Nitrogenase accessory factor-like"/>
    <property type="match status" value="1"/>
</dbReference>
<feature type="region of interest" description="Disordered" evidence="3">
    <location>
        <begin position="1"/>
        <end position="21"/>
    </location>
</feature>
<name>A0ABX2IDW1_9RHOO</name>
<reference evidence="5 6" key="1">
    <citation type="submission" date="2020-06" db="EMBL/GenBank/DDBJ databases">
        <title>Draft genome of Uliginosibacterium sp. IMCC34675.</title>
        <authorList>
            <person name="Song J."/>
        </authorList>
    </citation>
    <scope>NUCLEOTIDE SEQUENCE [LARGE SCALE GENOMIC DNA]</scope>
    <source>
        <strain evidence="5 6">IMCC34675</strain>
    </source>
</reference>
<gene>
    <name evidence="5" type="ORF">HJ583_006635</name>
</gene>
<dbReference type="Proteomes" id="UP000778523">
    <property type="component" value="Unassembled WGS sequence"/>
</dbReference>
<dbReference type="InterPro" id="IPR051840">
    <property type="entry name" value="NifX/NifY_domain"/>
</dbReference>
<evidence type="ECO:0000256" key="1">
    <source>
        <dbReference type="ARBA" id="ARBA00010285"/>
    </source>
</evidence>
<dbReference type="CDD" id="cd00853">
    <property type="entry name" value="NifX"/>
    <property type="match status" value="1"/>
</dbReference>
<dbReference type="RefSeq" id="WP_170021151.1">
    <property type="nucleotide sequence ID" value="NZ_JABCSC020000001.1"/>
</dbReference>
<keyword evidence="2" id="KW-0535">Nitrogen fixation</keyword>
<evidence type="ECO:0000313" key="6">
    <source>
        <dbReference type="Proteomes" id="UP000778523"/>
    </source>
</evidence>
<accession>A0ABX2IDW1</accession>
<dbReference type="PANTHER" id="PTHR33937:SF1">
    <property type="entry name" value="IRON-MOLIBDENUM COFACTOR PROCESSING PROTEIN"/>
    <property type="match status" value="1"/>
</dbReference>
<evidence type="ECO:0000313" key="5">
    <source>
        <dbReference type="EMBL" id="NSL54693.1"/>
    </source>
</evidence>
<evidence type="ECO:0000256" key="2">
    <source>
        <dbReference type="ARBA" id="ARBA00023231"/>
    </source>
</evidence>
<dbReference type="Gene3D" id="3.30.420.130">
    <property type="entry name" value="Dinitrogenase iron-molybdenum cofactor biosynthesis domain"/>
    <property type="match status" value="1"/>
</dbReference>
<organism evidence="5 6">
    <name type="scientific">Uliginosibacterium aquaticum</name>
    <dbReference type="NCBI Taxonomy" id="2731212"/>
    <lineage>
        <taxon>Bacteria</taxon>
        <taxon>Pseudomonadati</taxon>
        <taxon>Pseudomonadota</taxon>
        <taxon>Betaproteobacteria</taxon>
        <taxon>Rhodocyclales</taxon>
        <taxon>Zoogloeaceae</taxon>
        <taxon>Uliginosibacterium</taxon>
    </lineage>
</organism>
<sequence>MTLPPIAPCSGLADPASAKSPSPLRKLTLAWSATDPEPGTLRIAFASRDRLHVDQHFGAAEGFVLYTVDAERARLAGVMEFAAEAMDGNENKLAEKIDALSGCAAMYCLAVGGSAVRQLLAAGIQPMKLDEAVPIDGLLLALSEAIRDGGVPWIAKALRQDGDASRFERMAEEGWQE</sequence>
<protein>
    <submittedName>
        <fullName evidence="5">Nitrogen fixation protein NifX</fullName>
    </submittedName>
</protein>
<proteinExistence type="inferred from homology"/>
<dbReference type="InterPro" id="IPR034169">
    <property type="entry name" value="NifX-like"/>
</dbReference>
<dbReference type="Pfam" id="PF02579">
    <property type="entry name" value="Nitro_FeMo-Co"/>
    <property type="match status" value="1"/>
</dbReference>
<comment type="caution">
    <text evidence="5">The sequence shown here is derived from an EMBL/GenBank/DDBJ whole genome shotgun (WGS) entry which is preliminary data.</text>
</comment>